<evidence type="ECO:0000313" key="2">
    <source>
        <dbReference type="EMBL" id="SNR56927.1"/>
    </source>
</evidence>
<dbReference type="EMBL" id="SIRL01000007">
    <property type="protein sequence ID" value="TBN49660.1"/>
    <property type="molecule type" value="Genomic_DNA"/>
</dbReference>
<dbReference type="Proteomes" id="UP000198409">
    <property type="component" value="Unassembled WGS sequence"/>
</dbReference>
<evidence type="ECO:0000259" key="1">
    <source>
        <dbReference type="Pfam" id="PF06568"/>
    </source>
</evidence>
<proteinExistence type="predicted"/>
<name>A0A238XD97_9RHOB</name>
<dbReference type="AlphaFoldDB" id="A0A238XD97"/>
<reference evidence="3 5" key="3">
    <citation type="submission" date="2019-02" db="EMBL/GenBank/DDBJ databases">
        <authorList>
            <person name="Zhang G."/>
        </authorList>
    </citation>
    <scope>NUCLEOTIDE SEQUENCE [LARGE SCALE GENOMIC DNA]</scope>
    <source>
        <strain evidence="3 5">CMB17</strain>
    </source>
</reference>
<dbReference type="OrthoDB" id="8096613at2"/>
<dbReference type="Pfam" id="PF06568">
    <property type="entry name" value="YjiS-like"/>
    <property type="match status" value="1"/>
</dbReference>
<evidence type="ECO:0000313" key="4">
    <source>
        <dbReference type="Proteomes" id="UP000198409"/>
    </source>
</evidence>
<organism evidence="2 4">
    <name type="scientific">Paracoccus sediminis</name>
    <dbReference type="NCBI Taxonomy" id="1214787"/>
    <lineage>
        <taxon>Bacteria</taxon>
        <taxon>Pseudomonadati</taxon>
        <taxon>Pseudomonadota</taxon>
        <taxon>Alphaproteobacteria</taxon>
        <taxon>Rhodobacterales</taxon>
        <taxon>Paracoccaceae</taxon>
        <taxon>Paracoccus</taxon>
    </lineage>
</organism>
<reference evidence="2" key="1">
    <citation type="submission" date="2017-06" db="EMBL/GenBank/DDBJ databases">
        <authorList>
            <person name="Kim H.J."/>
            <person name="Triplett B.A."/>
        </authorList>
    </citation>
    <scope>NUCLEOTIDE SEQUENCE [LARGE SCALE GENOMIC DNA]</scope>
    <source>
        <strain evidence="2">DSM 26170</strain>
    </source>
</reference>
<dbReference type="EMBL" id="FZNM01000009">
    <property type="protein sequence ID" value="SNR56927.1"/>
    <property type="molecule type" value="Genomic_DNA"/>
</dbReference>
<accession>A0A238XD97</accession>
<dbReference type="Proteomes" id="UP000292859">
    <property type="component" value="Unassembled WGS sequence"/>
</dbReference>
<dbReference type="InterPro" id="IPR009506">
    <property type="entry name" value="YjiS-like"/>
</dbReference>
<gene>
    <name evidence="3" type="ORF">EYF88_11380</name>
    <name evidence="2" type="ORF">SAMN06265378_109100</name>
</gene>
<keyword evidence="5" id="KW-1185">Reference proteome</keyword>
<evidence type="ECO:0000313" key="5">
    <source>
        <dbReference type="Proteomes" id="UP000292859"/>
    </source>
</evidence>
<feature type="domain" description="YjiS-like" evidence="1">
    <location>
        <begin position="33"/>
        <end position="57"/>
    </location>
</feature>
<dbReference type="RefSeq" id="WP_089388622.1">
    <property type="nucleotide sequence ID" value="NZ_FZNM01000009.1"/>
</dbReference>
<protein>
    <submittedName>
        <fullName evidence="3">DUF1127 domain-containing protein</fullName>
    </submittedName>
</protein>
<evidence type="ECO:0000313" key="3">
    <source>
        <dbReference type="EMBL" id="TBN49660.1"/>
    </source>
</evidence>
<reference evidence="4" key="2">
    <citation type="submission" date="2017-06" db="EMBL/GenBank/DDBJ databases">
        <authorList>
            <person name="Varghese N."/>
            <person name="Submissions S."/>
        </authorList>
    </citation>
    <scope>NUCLEOTIDE SEQUENCE [LARGE SCALE GENOMIC DNA]</scope>
    <source>
        <strain evidence="4">DSM 26170</strain>
    </source>
</reference>
<sequence>MAHHAASLHALAGDGFLPRPSLGKRILTALSVRRSRLDLSQLGDDQLRDIGLTRDQVTQEIARPIWDVPRNWRR</sequence>